<dbReference type="InParanoid" id="A0A6I9S495"/>
<dbReference type="PANTHER" id="PTHR36702">
    <property type="entry name" value="HOLLIDAY JUNCTION RESOLVASE"/>
    <property type="match status" value="1"/>
</dbReference>
<organism evidence="1 2">
    <name type="scientific">Elaeis guineensis var. tenera</name>
    <name type="common">Oil palm</name>
    <dbReference type="NCBI Taxonomy" id="51953"/>
    <lineage>
        <taxon>Eukaryota</taxon>
        <taxon>Viridiplantae</taxon>
        <taxon>Streptophyta</taxon>
        <taxon>Embryophyta</taxon>
        <taxon>Tracheophyta</taxon>
        <taxon>Spermatophyta</taxon>
        <taxon>Magnoliopsida</taxon>
        <taxon>Liliopsida</taxon>
        <taxon>Arecaceae</taxon>
        <taxon>Arecoideae</taxon>
        <taxon>Cocoseae</taxon>
        <taxon>Elaeidinae</taxon>
        <taxon>Elaeis</taxon>
    </lineage>
</organism>
<dbReference type="GeneID" id="105053605"/>
<protein>
    <submittedName>
        <fullName evidence="2">Uncharacterized protein LOC105053605 isoform X1</fullName>
    </submittedName>
</protein>
<gene>
    <name evidence="2" type="primary">LOC105053605</name>
</gene>
<dbReference type="AlphaFoldDB" id="A0A6I9S495"/>
<evidence type="ECO:0000313" key="2">
    <source>
        <dbReference type="RefSeq" id="XP_010933139.2"/>
    </source>
</evidence>
<dbReference type="InterPro" id="IPR027902">
    <property type="entry name" value="DUF4487"/>
</dbReference>
<keyword evidence="1" id="KW-1185">Reference proteome</keyword>
<dbReference type="RefSeq" id="XP_010933139.2">
    <property type="nucleotide sequence ID" value="XM_010934837.3"/>
</dbReference>
<proteinExistence type="predicted"/>
<reference evidence="2" key="1">
    <citation type="submission" date="2025-08" db="UniProtKB">
        <authorList>
            <consortium name="RefSeq"/>
        </authorList>
    </citation>
    <scope>IDENTIFICATION</scope>
</reference>
<accession>A0A6I9S495</accession>
<evidence type="ECO:0000313" key="1">
    <source>
        <dbReference type="Proteomes" id="UP000504607"/>
    </source>
</evidence>
<name>A0A6I9S495_ELAGV</name>
<dbReference type="Pfam" id="PF14868">
    <property type="entry name" value="DUF4487"/>
    <property type="match status" value="1"/>
</dbReference>
<dbReference type="OrthoDB" id="1925340at2759"/>
<dbReference type="PANTHER" id="PTHR36702:SF1">
    <property type="entry name" value="HOLLIDAY JUNCTION RESOLVASE"/>
    <property type="match status" value="1"/>
</dbReference>
<dbReference type="Proteomes" id="UP000504607">
    <property type="component" value="Chromosome 11"/>
</dbReference>
<dbReference type="KEGG" id="egu:105053605"/>
<sequence>MALGRETKPSFRESEMDGEAKRNNELQSLLEAINSTEILESRTALISQLGDSCPSETSDQTLLFEYLVTFWNDSPCLDASQCMLNKVILHVASKYLESDMSDCPCQFLILGMKASVWCQKHLPATVGSSDELQDENHSGLFFQLILDSLSFSSTSISALARSPIRREKEVMLITENFVVELLSFTKTVILEIEKIRSIASEVLKVAQVVLDAAIKLCRAYSQATKWDSHGININRNEGSKDDKMVDYCNHVISITVCTIENLYELGTFAASGGSLASVLNVSWKGVVSLLQLGKGVLAEKIVVSDIILTLVSLAIESLKSASQALSTTFQETLAISEAKRTFLPIKFYLINAVRISSEFPCEAINIHKEITRCALLISSLGIYFSKDTHLRAASEALAEFLEPTSFLLLHTLLNSAEIKPESKFLIMDWLFEDEIESDSIMLQNNVTTAAKLTAFESLFTVDSDAIPRTKALLLGRVIVFLYLLKTSTVLREEMVLGISRKLECLLNILIHEDIYSSILGLQIPVLCGFGTNPGVVWQPMLSSVLHALKTFIIVASSSDPAWMEVETFLYENLFHPHFLCVEIVTELWGFIIRHAETDMVNCILNILFLFLKTIASSEPALTPNSALRKMSRPICVLLTYAPPAIVDHVYNSALSDDASFLSYVIYLALLMEGFPLDSLSDNIKSLATQKIVTAFYGFMETNSCELGLNISPGSCSSSLPGLPVYALSSALRCSHIENSDLIDDKKTLKVLKFMLSVIHGYTSATETVKDHYARLLGMTLDIISNMKDLFGLDEFEKVILELHNLFASGSTDADAFLYQCKPSLASFMASLSHMEIAEGEGSALFSAVWELYHVILRERHWAFIHLAIASFGYFAARTSCTQLWRFVPHDAALSYNTNTGKETNEDRFMSELKGFLEKEVALNEFTLSKEQLSLLDKEGTALKKLSKLLNTIPQVSGSETMEISAESCVNKKKRKLPVGICEGMELLQSGLKVMRNALCQADSVELSDEISTQISCLEDVISRLMGLSDDV</sequence>
<dbReference type="FunCoup" id="A0A6I9S495">
    <property type="interactions" value="1955"/>
</dbReference>